<dbReference type="SUPFAM" id="SSF50630">
    <property type="entry name" value="Acid proteases"/>
    <property type="match status" value="1"/>
</dbReference>
<feature type="domain" description="Retrotransposon gag" evidence="3">
    <location>
        <begin position="135"/>
        <end position="223"/>
    </location>
</feature>
<evidence type="ECO:0000313" key="5">
    <source>
        <dbReference type="Proteomes" id="UP000734854"/>
    </source>
</evidence>
<keyword evidence="1" id="KW-0175">Coiled coil</keyword>
<dbReference type="EMBL" id="JACMSC010000007">
    <property type="protein sequence ID" value="KAG6516124.1"/>
    <property type="molecule type" value="Genomic_DNA"/>
</dbReference>
<dbReference type="InterPro" id="IPR001969">
    <property type="entry name" value="Aspartic_peptidase_AS"/>
</dbReference>
<dbReference type="GO" id="GO:0005689">
    <property type="term" value="C:U12-type spliceosomal complex"/>
    <property type="evidence" value="ECO:0007669"/>
    <property type="project" value="TreeGrafter"/>
</dbReference>
<evidence type="ECO:0000259" key="3">
    <source>
        <dbReference type="Pfam" id="PF03732"/>
    </source>
</evidence>
<feature type="compositionally biased region" description="Polar residues" evidence="2">
    <location>
        <begin position="74"/>
        <end position="88"/>
    </location>
</feature>
<feature type="compositionally biased region" description="Basic and acidic residues" evidence="2">
    <location>
        <begin position="1"/>
        <end position="13"/>
    </location>
</feature>
<gene>
    <name evidence="4" type="ORF">ZIOFF_026572</name>
</gene>
<name>A0A8J5LFW1_ZINOF</name>
<evidence type="ECO:0000313" key="4">
    <source>
        <dbReference type="EMBL" id="KAG6516124.1"/>
    </source>
</evidence>
<evidence type="ECO:0000256" key="2">
    <source>
        <dbReference type="SAM" id="MobiDB-lite"/>
    </source>
</evidence>
<proteinExistence type="predicted"/>
<dbReference type="Proteomes" id="UP000734854">
    <property type="component" value="Unassembled WGS sequence"/>
</dbReference>
<sequence>MVLTRLQEKKIHSDMTTGGSHPDAKWALEFEAKYETRMEKLEKTMASLVTIVQELKDRLEVDSSSNILIKRGKNQQSRQQQYDQGANSNEDREHNYPRMKVEFPRWENNDPIGWISRAEKYFRFHNTSDNAKVELASINLEGDAIQWYDWLEACHGPPKWEEFKEELINRFGPSGYENVDGELAKIRQTSTVLEYQGRFERLSNRTRDWSEKQLLGTFIEGLRLDIRREVKMNQPRTMKAALSFARLQEEKINEEGRRNNKVIRENPSHYSTPRRLTKEEIKERMAKGLCWHCDEKWHRGHQCKQKRILMIEPIENSEEEDDFYEGETQDNINEVQDDSMAISVHALEGLQTPQTMKVKGFIKKQPVMILIDSGSTNNFLDSTLARRLKQKIERASTFDIKVADGRSLTSPGKCEGIKIILPNYELITDLFLLPLDGCDVVLGAQWLRTLGDIIWNFSQLTMRFQDQGKEVCIRGKRQDTITSISSYQAERLLKKDCSIFLMQLSIKKDPKGTLYTPPELEALLSKFSMIFAEPKGLPPSRSHDHRIPLIPGSAPANVRPYRYPYIQKEERIEVCSDESLFSSVDVFIRKSSGARAITSCTMIPPPFFAGTFPPQFPAWNPIQSATSSFWQSEDVHRHLRKLRETIDLAKAMKKELEALFLIKRSQNQNAEEAPSSAGELSPSSYDSILPDFSQCPENEYVVQIFKLIEAKRTSLDVQTSMSIEAVNSLASTIKYQLLPLDIINNPAVPWESRSEALRFSNKLQKCKRNKLWRKRKRKRVAEQVRKLQEDHQKADQDADEWRAREIAKDVAMHKVQHMKEIAKLKAKEERKRLESELELLLVVEKLQELRSIRVQKLKKQGKPFFSSKELYGFLQTEYLSNTLFGLGSVRLR</sequence>
<feature type="region of interest" description="Disordered" evidence="2">
    <location>
        <begin position="70"/>
        <end position="96"/>
    </location>
</feature>
<dbReference type="PROSITE" id="PS00141">
    <property type="entry name" value="ASP_PROTEASE"/>
    <property type="match status" value="1"/>
</dbReference>
<reference evidence="4 5" key="1">
    <citation type="submission" date="2020-08" db="EMBL/GenBank/DDBJ databases">
        <title>Plant Genome Project.</title>
        <authorList>
            <person name="Zhang R.-G."/>
        </authorList>
    </citation>
    <scope>NUCLEOTIDE SEQUENCE [LARGE SCALE GENOMIC DNA]</scope>
    <source>
        <tissue evidence="4">Rhizome</tissue>
    </source>
</reference>
<evidence type="ECO:0000256" key="1">
    <source>
        <dbReference type="SAM" id="Coils"/>
    </source>
</evidence>
<comment type="caution">
    <text evidence="4">The sequence shown here is derived from an EMBL/GenBank/DDBJ whole genome shotgun (WGS) entry which is preliminary data.</text>
</comment>
<protein>
    <recommendedName>
        <fullName evidence="3">Retrotransposon gag domain-containing protein</fullName>
    </recommendedName>
</protein>
<dbReference type="GO" id="GO:0004190">
    <property type="term" value="F:aspartic-type endopeptidase activity"/>
    <property type="evidence" value="ECO:0007669"/>
    <property type="project" value="InterPro"/>
</dbReference>
<dbReference type="InterPro" id="IPR005162">
    <property type="entry name" value="Retrotrans_gag_dom"/>
</dbReference>
<feature type="region of interest" description="Disordered" evidence="2">
    <location>
        <begin position="1"/>
        <end position="21"/>
    </location>
</feature>
<feature type="coiled-coil region" evidence="1">
    <location>
        <begin position="777"/>
        <end position="843"/>
    </location>
</feature>
<dbReference type="Gene3D" id="2.40.70.10">
    <property type="entry name" value="Acid Proteases"/>
    <property type="match status" value="1"/>
</dbReference>
<dbReference type="GO" id="GO:0006508">
    <property type="term" value="P:proteolysis"/>
    <property type="evidence" value="ECO:0007669"/>
    <property type="project" value="InterPro"/>
</dbReference>
<keyword evidence="5" id="KW-1185">Reference proteome</keyword>
<dbReference type="CDD" id="cd00303">
    <property type="entry name" value="retropepsin_like"/>
    <property type="match status" value="1"/>
</dbReference>
<dbReference type="AlphaFoldDB" id="A0A8J5LFW1"/>
<dbReference type="PANTHER" id="PTHR48190">
    <property type="entry name" value="PROGRAMMED CELL DEATH PROTEIN 7"/>
    <property type="match status" value="1"/>
</dbReference>
<dbReference type="InterPro" id="IPR052831">
    <property type="entry name" value="Apoptosis_promoter"/>
</dbReference>
<dbReference type="PANTHER" id="PTHR48190:SF2">
    <property type="entry name" value="PROGRAMMED CELL DEATH PROTEIN 7"/>
    <property type="match status" value="1"/>
</dbReference>
<dbReference type="Pfam" id="PF03732">
    <property type="entry name" value="Retrotrans_gag"/>
    <property type="match status" value="1"/>
</dbReference>
<dbReference type="Pfam" id="PF08284">
    <property type="entry name" value="RVP_2"/>
    <property type="match status" value="1"/>
</dbReference>
<dbReference type="InterPro" id="IPR021109">
    <property type="entry name" value="Peptidase_aspartic_dom_sf"/>
</dbReference>
<organism evidence="4 5">
    <name type="scientific">Zingiber officinale</name>
    <name type="common">Ginger</name>
    <name type="synonym">Amomum zingiber</name>
    <dbReference type="NCBI Taxonomy" id="94328"/>
    <lineage>
        <taxon>Eukaryota</taxon>
        <taxon>Viridiplantae</taxon>
        <taxon>Streptophyta</taxon>
        <taxon>Embryophyta</taxon>
        <taxon>Tracheophyta</taxon>
        <taxon>Spermatophyta</taxon>
        <taxon>Magnoliopsida</taxon>
        <taxon>Liliopsida</taxon>
        <taxon>Zingiberales</taxon>
        <taxon>Zingiberaceae</taxon>
        <taxon>Zingiber</taxon>
    </lineage>
</organism>
<accession>A0A8J5LFW1</accession>